<comment type="caution">
    <text evidence="2">The sequence shown here is derived from an EMBL/GenBank/DDBJ whole genome shotgun (WGS) entry which is preliminary data.</text>
</comment>
<dbReference type="Proteomes" id="UP001447188">
    <property type="component" value="Unassembled WGS sequence"/>
</dbReference>
<evidence type="ECO:0000313" key="3">
    <source>
        <dbReference type="Proteomes" id="UP001447188"/>
    </source>
</evidence>
<organism evidence="2 3">
    <name type="scientific">Discina gigas</name>
    <dbReference type="NCBI Taxonomy" id="1032678"/>
    <lineage>
        <taxon>Eukaryota</taxon>
        <taxon>Fungi</taxon>
        <taxon>Dikarya</taxon>
        <taxon>Ascomycota</taxon>
        <taxon>Pezizomycotina</taxon>
        <taxon>Pezizomycetes</taxon>
        <taxon>Pezizales</taxon>
        <taxon>Discinaceae</taxon>
        <taxon>Discina</taxon>
    </lineage>
</organism>
<dbReference type="SUPFAM" id="SSF48403">
    <property type="entry name" value="Ankyrin repeat"/>
    <property type="match status" value="1"/>
</dbReference>
<keyword evidence="3" id="KW-1185">Reference proteome</keyword>
<accession>A0ABR3G7H4</accession>
<dbReference type="InterPro" id="IPR036770">
    <property type="entry name" value="Ankyrin_rpt-contain_sf"/>
</dbReference>
<keyword evidence="1" id="KW-0040">ANK repeat</keyword>
<name>A0ABR3G7H4_9PEZI</name>
<reference evidence="2 3" key="1">
    <citation type="submission" date="2024-02" db="EMBL/GenBank/DDBJ databases">
        <title>Discinaceae phylogenomics.</title>
        <authorList>
            <person name="Dirks A.C."/>
            <person name="James T.Y."/>
        </authorList>
    </citation>
    <scope>NUCLEOTIDE SEQUENCE [LARGE SCALE GENOMIC DNA]</scope>
    <source>
        <strain evidence="2 3">ACD0624</strain>
    </source>
</reference>
<dbReference type="PROSITE" id="PS50088">
    <property type="entry name" value="ANK_REPEAT"/>
    <property type="match status" value="1"/>
</dbReference>
<dbReference type="Gene3D" id="1.25.40.20">
    <property type="entry name" value="Ankyrin repeat-containing domain"/>
    <property type="match status" value="1"/>
</dbReference>
<dbReference type="InterPro" id="IPR002110">
    <property type="entry name" value="Ankyrin_rpt"/>
</dbReference>
<evidence type="ECO:0000256" key="1">
    <source>
        <dbReference type="PROSITE-ProRule" id="PRU00023"/>
    </source>
</evidence>
<dbReference type="EMBL" id="JBBBZM010000214">
    <property type="protein sequence ID" value="KAL0631763.1"/>
    <property type="molecule type" value="Genomic_DNA"/>
</dbReference>
<sequence length="201" mass="21680">MHLLRAGGGLPIASLTTLADADINERSVRSDQTLLEAAGAAGHVAVMRLLLSAGATLNSTGAPGSTEYYPPLSTICDAPRAVLQVLLDAGTDACWEHVGLSVVERLLRTYTTWVDVDANVDLLAWHGARVPKGEEAIALWQAPVWENWTGGASDTALQRATEVEERAPRGNSVQVYNEYHGWHLVVLGSWDEWGPMCVKPE</sequence>
<evidence type="ECO:0000313" key="2">
    <source>
        <dbReference type="EMBL" id="KAL0631763.1"/>
    </source>
</evidence>
<gene>
    <name evidence="2" type="ORF">Q9L58_009371</name>
</gene>
<feature type="repeat" description="ANK" evidence="1">
    <location>
        <begin position="30"/>
        <end position="62"/>
    </location>
</feature>
<proteinExistence type="predicted"/>
<protein>
    <submittedName>
        <fullName evidence="2">Uncharacterized protein</fullName>
    </submittedName>
</protein>